<dbReference type="GO" id="GO:0051539">
    <property type="term" value="F:4 iron, 4 sulfur cluster binding"/>
    <property type="evidence" value="ECO:0007669"/>
    <property type="project" value="UniProtKB-UniRule"/>
</dbReference>
<comment type="catalytic activity">
    <reaction evidence="11">
        <text>ATP + H2O = ADP + phosphate + H(+)</text>
        <dbReference type="Rhea" id="RHEA:13065"/>
        <dbReference type="ChEBI" id="CHEBI:15377"/>
        <dbReference type="ChEBI" id="CHEBI:15378"/>
        <dbReference type="ChEBI" id="CHEBI:30616"/>
        <dbReference type="ChEBI" id="CHEBI:43474"/>
        <dbReference type="ChEBI" id="CHEBI:456216"/>
        <dbReference type="EC" id="5.6.2.3"/>
    </reaction>
</comment>
<organism evidence="13 14">
    <name type="scientific">Marinobacterium aestuarii</name>
    <dbReference type="NCBI Taxonomy" id="1821621"/>
    <lineage>
        <taxon>Bacteria</taxon>
        <taxon>Pseudomonadati</taxon>
        <taxon>Pseudomonadota</taxon>
        <taxon>Gammaproteobacteria</taxon>
        <taxon>Oceanospirillales</taxon>
        <taxon>Oceanospirillaceae</taxon>
        <taxon>Marinobacterium</taxon>
    </lineage>
</organism>
<dbReference type="PANTHER" id="PTHR11472:SF59">
    <property type="entry name" value="ATP-DEPENDENT DNA HELICASE DING"/>
    <property type="match status" value="1"/>
</dbReference>
<evidence type="ECO:0000256" key="5">
    <source>
        <dbReference type="ARBA" id="ARBA00022806"/>
    </source>
</evidence>
<evidence type="ECO:0000256" key="6">
    <source>
        <dbReference type="ARBA" id="ARBA00022840"/>
    </source>
</evidence>
<evidence type="ECO:0000256" key="2">
    <source>
        <dbReference type="ARBA" id="ARBA00022723"/>
    </source>
</evidence>
<reference evidence="13 14" key="2">
    <citation type="journal article" date="2018" name="Int. J. Syst. Evol. Microbiol.">
        <title>Marinobacterium aestuarii sp. nov., a benzene-degrading marine bacterium isolated from estuary sediment.</title>
        <authorList>
            <person name="Bae S.S."/>
            <person name="Jung J."/>
            <person name="Chung D."/>
            <person name="Baek K."/>
        </authorList>
    </citation>
    <scope>NUCLEOTIDE SEQUENCE [LARGE SCALE GENOMIC DNA]</scope>
    <source>
        <strain evidence="13 14">ST58-10</strain>
    </source>
</reference>
<keyword evidence="8 11" id="KW-0411">Iron-sulfur</keyword>
<keyword evidence="2 11" id="KW-0479">Metal-binding</keyword>
<dbReference type="Proteomes" id="UP000078070">
    <property type="component" value="Chromosome"/>
</dbReference>
<evidence type="ECO:0000256" key="11">
    <source>
        <dbReference type="HAMAP-Rule" id="MF_02205"/>
    </source>
</evidence>
<keyword evidence="4 11" id="KW-0378">Hydrolase</keyword>
<evidence type="ECO:0000313" key="14">
    <source>
        <dbReference type="Proteomes" id="UP000078070"/>
    </source>
</evidence>
<sequence length="707" mass="78216">MLTEDLKQQIQQAYRAFLDAKGLKSRYGQRQMVGAVARVIGGVQADASGVRQSEGHVVLVEAGTGTGKTLAYLLGTIPIAKAANKKLVLSTATVALQEQLLYKDLPDIALHAQLPVKVSLAKGRGRYLCISKAERILDSQGAMGQMALYEDEQVHKLDEADLGLYRELLNEFASGRWDGDRDNLKRELEDQLWHPLTSDHLQCTNRRCHNFSACPFYRARESLDQAEVVIANHDLVMADLALGGGAILPDPADSIYVFDEGHHLAAKAIGHFSYSMRVAGSIRWLSAATRQLEKMRVDCGEHQVLSTYITQLAQPFTDLNQCLESFQRTLRALLTESSGSPKSDRFRFPNGQLPEALRIEAGDVAKVADKAVVKFEQIVDLLKEAIDGGIPEIEKDAAERWYPQTGLLLSRMQSIHSLARSYRNPDPEGSSPTARWINVIESPDGVDFECRSSPVSAAATLSEHLWQHCYGAVVTSATLTALGHFDRVLVDLGLPADSPCERLQSPFDHQRCAELWVPPMQADPSNPEAHTAEVADFLAKRLPQASATLVLFSSWRQMRTVLEHLGDSIKNTILSQGQFSKNEILQQHRAAIDKGTQSIIFGLASFAEGVDLPGDYLTEVIITKLPFSVPDDPVDATMAEWIERQGGNAFIDWSVPVASMRLTQAVGRLLRTEQDSGNIILLDRRVVTKRYGRQLLDALPPFRRKLN</sequence>
<protein>
    <recommendedName>
        <fullName evidence="11">ATP-dependent DNA helicase DinG</fullName>
        <ecNumber evidence="11">5.6.2.3</ecNumber>
    </recommendedName>
    <alternativeName>
        <fullName evidence="11">DNA 5'-3' helicase DinG</fullName>
    </alternativeName>
</protein>
<gene>
    <name evidence="11" type="primary">dinG</name>
    <name evidence="13" type="ORF">A8C75_12950</name>
</gene>
<dbReference type="EMBL" id="CP015839">
    <property type="protein sequence ID" value="ANG63290.1"/>
    <property type="molecule type" value="Genomic_DNA"/>
</dbReference>
<dbReference type="OrthoDB" id="9805194at2"/>
<dbReference type="NCBIfam" id="NF008729">
    <property type="entry name" value="PRK11747.1"/>
    <property type="match status" value="1"/>
</dbReference>
<dbReference type="GO" id="GO:0005524">
    <property type="term" value="F:ATP binding"/>
    <property type="evidence" value="ECO:0007669"/>
    <property type="project" value="UniProtKB-UniRule"/>
</dbReference>
<keyword evidence="6 11" id="KW-0067">ATP-binding</keyword>
<evidence type="ECO:0000313" key="13">
    <source>
        <dbReference type="EMBL" id="ANG63290.1"/>
    </source>
</evidence>
<feature type="binding site" evidence="11">
    <location>
        <position position="208"/>
    </location>
    <ligand>
        <name>[4Fe-4S] cluster</name>
        <dbReference type="ChEBI" id="CHEBI:49883"/>
    </ligand>
</feature>
<dbReference type="InterPro" id="IPR027417">
    <property type="entry name" value="P-loop_NTPase"/>
</dbReference>
<dbReference type="RefSeq" id="WP_067383010.1">
    <property type="nucleotide sequence ID" value="NZ_CP015839.1"/>
</dbReference>
<dbReference type="GO" id="GO:0033677">
    <property type="term" value="F:DNA/RNA helicase activity"/>
    <property type="evidence" value="ECO:0007669"/>
    <property type="project" value="TreeGrafter"/>
</dbReference>
<comment type="similarity">
    <text evidence="11">Belongs to the helicase family. DinG subfamily. Type 1 sub-subfamily.</text>
</comment>
<dbReference type="InterPro" id="IPR014013">
    <property type="entry name" value="Helic_SF1/SF2_ATP-bd_DinG/Rad3"/>
</dbReference>
<dbReference type="InterPro" id="IPR006555">
    <property type="entry name" value="ATP-dep_Helicase_C"/>
</dbReference>
<evidence type="ECO:0000256" key="4">
    <source>
        <dbReference type="ARBA" id="ARBA00022801"/>
    </source>
</evidence>
<comment type="function">
    <text evidence="11">DNA-dependent ATPase and 5'-3' DNA helicase. Unwinds D-loops, R-loops, forked DNA and G-quadruplex DNA.</text>
</comment>
<keyword evidence="9 11" id="KW-0238">DNA-binding</keyword>
<dbReference type="STRING" id="1821621.A8C75_12950"/>
<keyword evidence="14" id="KW-1185">Reference proteome</keyword>
<dbReference type="AlphaFoldDB" id="A0A1A9EZW9"/>
<keyword evidence="10 11" id="KW-0413">Isomerase</keyword>
<dbReference type="Pfam" id="PF13307">
    <property type="entry name" value="Helicase_C_2"/>
    <property type="match status" value="1"/>
</dbReference>
<dbReference type="GO" id="GO:0016887">
    <property type="term" value="F:ATP hydrolysis activity"/>
    <property type="evidence" value="ECO:0007669"/>
    <property type="project" value="RHEA"/>
</dbReference>
<dbReference type="Pfam" id="PF06733">
    <property type="entry name" value="DEAD_2"/>
    <property type="match status" value="1"/>
</dbReference>
<feature type="domain" description="Helicase ATP-binding" evidence="12">
    <location>
        <begin position="15"/>
        <end position="312"/>
    </location>
</feature>
<dbReference type="KEGG" id="mars:A8C75_12950"/>
<reference evidence="14" key="1">
    <citation type="submission" date="2016-05" db="EMBL/GenBank/DDBJ databases">
        <authorList>
            <person name="Baek K."/>
            <person name="Yang S.-J."/>
        </authorList>
    </citation>
    <scope>NUCLEOTIDE SEQUENCE [LARGE SCALE GENOMIC DNA]</scope>
    <source>
        <strain evidence="14">ST58-10</strain>
    </source>
</reference>
<dbReference type="InterPro" id="IPR045028">
    <property type="entry name" value="DinG/Rad3-like"/>
</dbReference>
<keyword evidence="5 11" id="KW-0347">Helicase</keyword>
<dbReference type="Gene3D" id="3.40.50.300">
    <property type="entry name" value="P-loop containing nucleotide triphosphate hydrolases"/>
    <property type="match status" value="2"/>
</dbReference>
<dbReference type="EC" id="5.6.2.3" evidence="11"/>
<keyword evidence="1 11" id="KW-0004">4Fe-4S</keyword>
<proteinExistence type="inferred from homology"/>
<dbReference type="SUPFAM" id="SSF52540">
    <property type="entry name" value="P-loop containing nucleoside triphosphate hydrolases"/>
    <property type="match status" value="1"/>
</dbReference>
<comment type="cofactor">
    <cofactor evidence="11">
        <name>[4Fe-4S] cluster</name>
        <dbReference type="ChEBI" id="CHEBI:49883"/>
    </cofactor>
    <text evidence="11">Binds 1 [4Fe-4S] cluster.</text>
</comment>
<feature type="binding site" evidence="11">
    <location>
        <position position="214"/>
    </location>
    <ligand>
        <name>[4Fe-4S] cluster</name>
        <dbReference type="ChEBI" id="CHEBI:49883"/>
    </ligand>
</feature>
<dbReference type="GO" id="GO:0006281">
    <property type="term" value="P:DNA repair"/>
    <property type="evidence" value="ECO:0007669"/>
    <property type="project" value="TreeGrafter"/>
</dbReference>
<dbReference type="GO" id="GO:0009432">
    <property type="term" value="P:SOS response"/>
    <property type="evidence" value="ECO:0007669"/>
    <property type="project" value="TreeGrafter"/>
</dbReference>
<keyword evidence="7 11" id="KW-0408">Iron</keyword>
<evidence type="ECO:0000256" key="7">
    <source>
        <dbReference type="ARBA" id="ARBA00023004"/>
    </source>
</evidence>
<accession>A0A1A9EZW9</accession>
<dbReference type="GO" id="GO:0043139">
    <property type="term" value="F:5'-3' DNA helicase activity"/>
    <property type="evidence" value="ECO:0007669"/>
    <property type="project" value="UniProtKB-UniRule"/>
</dbReference>
<dbReference type="SMART" id="SM00491">
    <property type="entry name" value="HELICc2"/>
    <property type="match status" value="1"/>
</dbReference>
<evidence type="ECO:0000256" key="1">
    <source>
        <dbReference type="ARBA" id="ARBA00022485"/>
    </source>
</evidence>
<evidence type="ECO:0000256" key="9">
    <source>
        <dbReference type="ARBA" id="ARBA00023125"/>
    </source>
</evidence>
<dbReference type="InterPro" id="IPR039000">
    <property type="entry name" value="DinG_proteobact"/>
</dbReference>
<keyword evidence="3 11" id="KW-0547">Nucleotide-binding</keyword>
<name>A0A1A9EZW9_9GAMM</name>
<evidence type="ECO:0000259" key="12">
    <source>
        <dbReference type="PROSITE" id="PS51193"/>
    </source>
</evidence>
<evidence type="ECO:0000256" key="3">
    <source>
        <dbReference type="ARBA" id="ARBA00022741"/>
    </source>
</evidence>
<dbReference type="PANTHER" id="PTHR11472">
    <property type="entry name" value="DNA REPAIR DEAD HELICASE RAD3/XP-D SUBFAMILY MEMBER"/>
    <property type="match status" value="1"/>
</dbReference>
<dbReference type="HAMAP" id="MF_02205">
    <property type="entry name" value="DinG_proteobact"/>
    <property type="match status" value="1"/>
</dbReference>
<dbReference type="InterPro" id="IPR010614">
    <property type="entry name" value="RAD3-like_helicase_DEAD"/>
</dbReference>
<evidence type="ECO:0000256" key="10">
    <source>
        <dbReference type="ARBA" id="ARBA00023235"/>
    </source>
</evidence>
<evidence type="ECO:0000256" key="8">
    <source>
        <dbReference type="ARBA" id="ARBA00023014"/>
    </source>
</evidence>
<feature type="binding site" evidence="11">
    <location>
        <position position="129"/>
    </location>
    <ligand>
        <name>[4Fe-4S] cluster</name>
        <dbReference type="ChEBI" id="CHEBI:49883"/>
    </ligand>
</feature>
<dbReference type="GO" id="GO:0003677">
    <property type="term" value="F:DNA binding"/>
    <property type="evidence" value="ECO:0007669"/>
    <property type="project" value="UniProtKB-UniRule"/>
</dbReference>
<dbReference type="GO" id="GO:0046872">
    <property type="term" value="F:metal ion binding"/>
    <property type="evidence" value="ECO:0007669"/>
    <property type="project" value="UniProtKB-KW"/>
</dbReference>
<dbReference type="PROSITE" id="PS51193">
    <property type="entry name" value="HELICASE_ATP_BIND_2"/>
    <property type="match status" value="1"/>
</dbReference>
<feature type="binding site" evidence="11">
    <location>
        <position position="203"/>
    </location>
    <ligand>
        <name>[4Fe-4S] cluster</name>
        <dbReference type="ChEBI" id="CHEBI:49883"/>
    </ligand>
</feature>
<dbReference type="FunFam" id="3.40.50.300:FF:000437">
    <property type="entry name" value="ATP-dependent DNA helicase DinG"/>
    <property type="match status" value="1"/>
</dbReference>